<feature type="transmembrane region" description="Helical" evidence="2">
    <location>
        <begin position="58"/>
        <end position="81"/>
    </location>
</feature>
<organism evidence="4 6">
    <name type="scientific">Gordonia amicalis</name>
    <dbReference type="NCBI Taxonomy" id="89053"/>
    <lineage>
        <taxon>Bacteria</taxon>
        <taxon>Bacillati</taxon>
        <taxon>Actinomycetota</taxon>
        <taxon>Actinomycetes</taxon>
        <taxon>Mycobacteriales</taxon>
        <taxon>Gordoniaceae</taxon>
        <taxon>Gordonia</taxon>
    </lineage>
</organism>
<evidence type="ECO:0000313" key="5">
    <source>
        <dbReference type="Proteomes" id="UP001185779"/>
    </source>
</evidence>
<reference evidence="4 5" key="1">
    <citation type="submission" date="2023-10" db="EMBL/GenBank/DDBJ databases">
        <title>Development of a sustainable strategy for remediation of hydrocarbon-contaminated territories based on the waste exchange concept.</title>
        <authorList>
            <person name="Krivoruchko A."/>
        </authorList>
    </citation>
    <scope>NUCLEOTIDE SEQUENCE</scope>
    <source>
        <strain evidence="3 5">IEGM 1266</strain>
        <strain evidence="4">IEGM 1279</strain>
    </source>
</reference>
<comment type="caution">
    <text evidence="4">The sequence shown here is derived from an EMBL/GenBank/DDBJ whole genome shotgun (WGS) entry which is preliminary data.</text>
</comment>
<evidence type="ECO:0000256" key="1">
    <source>
        <dbReference type="SAM" id="MobiDB-lite"/>
    </source>
</evidence>
<feature type="transmembrane region" description="Helical" evidence="2">
    <location>
        <begin position="14"/>
        <end position="38"/>
    </location>
</feature>
<proteinExistence type="predicted"/>
<keyword evidence="2" id="KW-0472">Membrane</keyword>
<dbReference type="GeneID" id="77173450"/>
<dbReference type="InterPro" id="IPR021213">
    <property type="entry name" value="DUF2567"/>
</dbReference>
<dbReference type="Pfam" id="PF10821">
    <property type="entry name" value="DUF2567"/>
    <property type="match status" value="1"/>
</dbReference>
<dbReference type="AlphaFoldDB" id="A0AAE4U179"/>
<name>A0AAE4U179_9ACTN</name>
<feature type="region of interest" description="Disordered" evidence="1">
    <location>
        <begin position="189"/>
        <end position="209"/>
    </location>
</feature>
<dbReference type="EMBL" id="JAWLKI010000002">
    <property type="protein sequence ID" value="MDV6306183.1"/>
    <property type="molecule type" value="Genomic_DNA"/>
</dbReference>
<evidence type="ECO:0000256" key="2">
    <source>
        <dbReference type="SAM" id="Phobius"/>
    </source>
</evidence>
<evidence type="ECO:0000313" key="6">
    <source>
        <dbReference type="Proteomes" id="UP001185922"/>
    </source>
</evidence>
<sequence length="209" mass="21375">MSGPASGRHVARPVATLLTATAAVIVLGAVAGAIWALVTPPTTGVVVKGLTREDIPTGFDAVGAFALIMFAYGGIAALVAWAAARPWRGVTGFLVPALGTVAGSAIGAQVGMWLAGLRFDDDIAGLPLESVYRVLPELWLDGGTRAGHSAPWTLLICAPFAFAMVYLVCVLSSRTADLGVGDLDVDHRAGDDPSGSEVTSVDAVSRTHP</sequence>
<keyword evidence="2" id="KW-1133">Transmembrane helix</keyword>
<feature type="transmembrane region" description="Helical" evidence="2">
    <location>
        <begin position="150"/>
        <end position="171"/>
    </location>
</feature>
<feature type="transmembrane region" description="Helical" evidence="2">
    <location>
        <begin position="93"/>
        <end position="115"/>
    </location>
</feature>
<dbReference type="Proteomes" id="UP001185922">
    <property type="component" value="Unassembled WGS sequence"/>
</dbReference>
<dbReference type="Proteomes" id="UP001185779">
    <property type="component" value="Unassembled WGS sequence"/>
</dbReference>
<dbReference type="RefSeq" id="WP_024500334.1">
    <property type="nucleotide sequence ID" value="NZ_CP091855.1"/>
</dbReference>
<keyword evidence="5" id="KW-1185">Reference proteome</keyword>
<gene>
    <name evidence="3" type="ORF">R3P94_02300</name>
    <name evidence="4" type="ORF">R3Q15_15240</name>
</gene>
<evidence type="ECO:0000313" key="4">
    <source>
        <dbReference type="EMBL" id="MDV6313234.1"/>
    </source>
</evidence>
<accession>A0AAE4U179</accession>
<keyword evidence="2" id="KW-0812">Transmembrane</keyword>
<protein>
    <submittedName>
        <fullName evidence="4">DUF2567 domain-containing protein</fullName>
    </submittedName>
</protein>
<dbReference type="EMBL" id="JAWLKH010000016">
    <property type="protein sequence ID" value="MDV6313234.1"/>
    <property type="molecule type" value="Genomic_DNA"/>
</dbReference>
<evidence type="ECO:0000313" key="3">
    <source>
        <dbReference type="EMBL" id="MDV6306183.1"/>
    </source>
</evidence>